<dbReference type="AlphaFoldDB" id="A0AAI8YGX2"/>
<dbReference type="EMBL" id="CAUWAG010000006">
    <property type="protein sequence ID" value="CAJ2504187.1"/>
    <property type="molecule type" value="Genomic_DNA"/>
</dbReference>
<reference evidence="2" key="1">
    <citation type="submission" date="2023-10" db="EMBL/GenBank/DDBJ databases">
        <authorList>
            <person name="Hackl T."/>
        </authorList>
    </citation>
    <scope>NUCLEOTIDE SEQUENCE</scope>
</reference>
<evidence type="ECO:0000313" key="2">
    <source>
        <dbReference type="EMBL" id="CAJ2504187.1"/>
    </source>
</evidence>
<organism evidence="2 3">
    <name type="scientific">Anthostomella pinea</name>
    <dbReference type="NCBI Taxonomy" id="933095"/>
    <lineage>
        <taxon>Eukaryota</taxon>
        <taxon>Fungi</taxon>
        <taxon>Dikarya</taxon>
        <taxon>Ascomycota</taxon>
        <taxon>Pezizomycotina</taxon>
        <taxon>Sordariomycetes</taxon>
        <taxon>Xylariomycetidae</taxon>
        <taxon>Xylariales</taxon>
        <taxon>Xylariaceae</taxon>
        <taxon>Anthostomella</taxon>
    </lineage>
</organism>
<dbReference type="Proteomes" id="UP001295740">
    <property type="component" value="Unassembled WGS sequence"/>
</dbReference>
<gene>
    <name evidence="2" type="ORF">KHLLAP_LOCUS4655</name>
</gene>
<sequence length="166" mass="17617">MGSSVVSQRHCTPNTEAVGDVLTIEGEGLLDDADIKNARRHRLPVQDLADETGEHRDGGHEASFSELSEPTAGIETNARKLGIAQIALLQGDEVRQPVLEDVHGLLAEDVVAVADVGGAEHEPTGEAGEVGWAGDTFHGRGLDAAVADRGRLHVLRVEVDRQVLIL</sequence>
<keyword evidence="3" id="KW-1185">Reference proteome</keyword>
<name>A0AAI8YGX2_9PEZI</name>
<proteinExistence type="predicted"/>
<feature type="region of interest" description="Disordered" evidence="1">
    <location>
        <begin position="44"/>
        <end position="71"/>
    </location>
</feature>
<accession>A0AAI8YGX2</accession>
<comment type="caution">
    <text evidence="2">The sequence shown here is derived from an EMBL/GenBank/DDBJ whole genome shotgun (WGS) entry which is preliminary data.</text>
</comment>
<evidence type="ECO:0000256" key="1">
    <source>
        <dbReference type="SAM" id="MobiDB-lite"/>
    </source>
</evidence>
<protein>
    <submittedName>
        <fullName evidence="2">Uu.00g115810.m01.CDS01</fullName>
    </submittedName>
</protein>
<evidence type="ECO:0000313" key="3">
    <source>
        <dbReference type="Proteomes" id="UP001295740"/>
    </source>
</evidence>